<feature type="transmembrane region" description="Helical" evidence="2">
    <location>
        <begin position="28"/>
        <end position="48"/>
    </location>
</feature>
<dbReference type="EMBL" id="FUEG01000006">
    <property type="protein sequence ID" value="SJL06060.1"/>
    <property type="molecule type" value="Genomic_DNA"/>
</dbReference>
<evidence type="ECO:0000313" key="3">
    <source>
        <dbReference type="EMBL" id="SJL06060.1"/>
    </source>
</evidence>
<evidence type="ECO:0000256" key="2">
    <source>
        <dbReference type="SAM" id="Phobius"/>
    </source>
</evidence>
<keyword evidence="2" id="KW-0812">Transmembrane</keyword>
<keyword evidence="4" id="KW-1185">Reference proteome</keyword>
<protein>
    <recommendedName>
        <fullName evidence="5">Copper transporter</fullName>
    </recommendedName>
</protein>
<evidence type="ECO:0000313" key="4">
    <source>
        <dbReference type="Proteomes" id="UP000219338"/>
    </source>
</evidence>
<accession>A0A284RBE0</accession>
<keyword evidence="2" id="KW-0472">Membrane</keyword>
<reference evidence="4" key="1">
    <citation type="journal article" date="2017" name="Nat. Ecol. Evol.">
        <title>Genome expansion and lineage-specific genetic innovations in the forest pathogenic fungi Armillaria.</title>
        <authorList>
            <person name="Sipos G."/>
            <person name="Prasanna A.N."/>
            <person name="Walter M.C."/>
            <person name="O'Connor E."/>
            <person name="Balint B."/>
            <person name="Krizsan K."/>
            <person name="Kiss B."/>
            <person name="Hess J."/>
            <person name="Varga T."/>
            <person name="Slot J."/>
            <person name="Riley R."/>
            <person name="Boka B."/>
            <person name="Rigling D."/>
            <person name="Barry K."/>
            <person name="Lee J."/>
            <person name="Mihaltcheva S."/>
            <person name="LaButti K."/>
            <person name="Lipzen A."/>
            <person name="Waldron R."/>
            <person name="Moloney N.M."/>
            <person name="Sperisen C."/>
            <person name="Kredics L."/>
            <person name="Vagvoelgyi C."/>
            <person name="Patrignani A."/>
            <person name="Fitzpatrick D."/>
            <person name="Nagy I."/>
            <person name="Doyle S."/>
            <person name="Anderson J.B."/>
            <person name="Grigoriev I.V."/>
            <person name="Gueldener U."/>
            <person name="Muensterkoetter M."/>
            <person name="Nagy L.G."/>
        </authorList>
    </citation>
    <scope>NUCLEOTIDE SEQUENCE [LARGE SCALE GENOMIC DNA]</scope>
    <source>
        <strain evidence="4">C18/9</strain>
    </source>
</reference>
<sequence length="241" mass="27106">MDSEWQDYLHWSFKGSHVLFSGIYLDSFVKFLVGSVLTVVVCLTERLVTYASNNGWCPAWAANIRWRHAFWKALLYGIVTLLRLAYMLIAMSFHVGLILVTVGTLSIAQFFIEYQDIPKHPSHEKDSYSLVEEPLLYDDTHGSPVPTHSRPRSKSKPNHVFIHPNQSNLARADAAAFEMGIGGNTERMRGNMYTQEAAAWEMGKGREGARALMGQPRTRGEPQRQSSFHVGSPSDSESDNS</sequence>
<name>A0A284RBE0_ARMOS</name>
<dbReference type="AlphaFoldDB" id="A0A284RBE0"/>
<organism evidence="3 4">
    <name type="scientific">Armillaria ostoyae</name>
    <name type="common">Armillaria root rot fungus</name>
    <dbReference type="NCBI Taxonomy" id="47428"/>
    <lineage>
        <taxon>Eukaryota</taxon>
        <taxon>Fungi</taxon>
        <taxon>Dikarya</taxon>
        <taxon>Basidiomycota</taxon>
        <taxon>Agaricomycotina</taxon>
        <taxon>Agaricomycetes</taxon>
        <taxon>Agaricomycetidae</taxon>
        <taxon>Agaricales</taxon>
        <taxon>Marasmiineae</taxon>
        <taxon>Physalacriaceae</taxon>
        <taxon>Armillaria</taxon>
    </lineage>
</organism>
<dbReference type="OrthoDB" id="73901at2759"/>
<evidence type="ECO:0008006" key="5">
    <source>
        <dbReference type="Google" id="ProtNLM"/>
    </source>
</evidence>
<dbReference type="Proteomes" id="UP000219338">
    <property type="component" value="Unassembled WGS sequence"/>
</dbReference>
<feature type="compositionally biased region" description="Polar residues" evidence="1">
    <location>
        <begin position="223"/>
        <end position="235"/>
    </location>
</feature>
<proteinExistence type="predicted"/>
<feature type="region of interest" description="Disordered" evidence="1">
    <location>
        <begin position="204"/>
        <end position="241"/>
    </location>
</feature>
<gene>
    <name evidence="3" type="ORF">ARMOST_09396</name>
</gene>
<feature type="transmembrane region" description="Helical" evidence="2">
    <location>
        <begin position="69"/>
        <end position="89"/>
    </location>
</feature>
<dbReference type="OMA" id="RLMYMLI"/>
<keyword evidence="2" id="KW-1133">Transmembrane helix</keyword>
<evidence type="ECO:0000256" key="1">
    <source>
        <dbReference type="SAM" id="MobiDB-lite"/>
    </source>
</evidence>